<dbReference type="Pfam" id="PF00664">
    <property type="entry name" value="ABC_membrane"/>
    <property type="match status" value="1"/>
</dbReference>
<dbReference type="InterPro" id="IPR036640">
    <property type="entry name" value="ABC1_TM_sf"/>
</dbReference>
<dbReference type="InterPro" id="IPR014216">
    <property type="entry name" value="ABC_transptr_CydD"/>
</dbReference>
<feature type="domain" description="ABC transmembrane type-1" evidence="9">
    <location>
        <begin position="24"/>
        <end position="314"/>
    </location>
</feature>
<name>A0AAQ0HDD3_PARVE</name>
<evidence type="ECO:0000256" key="1">
    <source>
        <dbReference type="ARBA" id="ARBA00004651"/>
    </source>
</evidence>
<dbReference type="Proteomes" id="UP000256794">
    <property type="component" value="Unassembled WGS sequence"/>
</dbReference>
<gene>
    <name evidence="10" type="ORF">ATH84_105130</name>
</gene>
<dbReference type="PANTHER" id="PTHR24221">
    <property type="entry name" value="ATP-BINDING CASSETTE SUB-FAMILY B"/>
    <property type="match status" value="1"/>
</dbReference>
<feature type="transmembrane region" description="Helical" evidence="7">
    <location>
        <begin position="143"/>
        <end position="159"/>
    </location>
</feature>
<evidence type="ECO:0000256" key="4">
    <source>
        <dbReference type="ARBA" id="ARBA00022840"/>
    </source>
</evidence>
<evidence type="ECO:0000256" key="3">
    <source>
        <dbReference type="ARBA" id="ARBA00022741"/>
    </source>
</evidence>
<dbReference type="Gene3D" id="1.20.1560.10">
    <property type="entry name" value="ABC transporter type 1, transmembrane domain"/>
    <property type="match status" value="1"/>
</dbReference>
<dbReference type="GO" id="GO:0140359">
    <property type="term" value="F:ABC-type transporter activity"/>
    <property type="evidence" value="ECO:0007669"/>
    <property type="project" value="InterPro"/>
</dbReference>
<feature type="transmembrane region" description="Helical" evidence="7">
    <location>
        <begin position="243"/>
        <end position="271"/>
    </location>
</feature>
<evidence type="ECO:0000313" key="11">
    <source>
        <dbReference type="Proteomes" id="UP000256794"/>
    </source>
</evidence>
<dbReference type="Pfam" id="PF00005">
    <property type="entry name" value="ABC_tran"/>
    <property type="match status" value="1"/>
</dbReference>
<sequence length="565" mass="57835">MRESERSPRHPPPANGEGVRPAPWLAPALAVASALLWLPQAGILAAAVAGIAAGTGAASLVVPALGVLALGLLRAGLEALGGRLAWRAARAQLSDLRGRAVAALSARSPLDAGRIPSGEAASIVAEQAEAVVPWLARFRPARLKAAVLPLVIFLAILPFSWTAALVLLVALPVIPVFMVLVGWKAKAASEAQMVEVGGMNAFLLDRLRGMATIRSLGAIEATALRVRADAESLRARTMAVLRIAFLTSAVLELFAALGVAMVAVYIGFHLLGDLPFGAWGDKLTLAEGLFILLLAPAFFEPLRELSAVWHDKAAGEAGMAALQRAAEPGMALPGAEAEAAAPQTAAATALRLEDLRFRHAGATQPGPRGLSLAIAPGEHVALVGPSGSGKSTLLSLIAGLAAPDSGRIEIDGRLLDAQAAAGLRARMAWIGQAPHIFAGSLAQNVTLGRTLPAAGSLPEALRIARLDQVAARRGSAPVGEGGTGLSGGEALRLALARVAATPQAGLILADEPTAHLDAATAREIAEGLVALAQGRTLIVATHDPELAARMDRVIRLDGTGMEAAA</sequence>
<dbReference type="RefSeq" id="WP_084197488.1">
    <property type="nucleotide sequence ID" value="NZ_CP035286.1"/>
</dbReference>
<dbReference type="SMART" id="SM00382">
    <property type="entry name" value="AAA"/>
    <property type="match status" value="1"/>
</dbReference>
<keyword evidence="2 7" id="KW-0812">Transmembrane</keyword>
<evidence type="ECO:0000259" key="8">
    <source>
        <dbReference type="PROSITE" id="PS50893"/>
    </source>
</evidence>
<dbReference type="InterPro" id="IPR039421">
    <property type="entry name" value="Type_1_exporter"/>
</dbReference>
<comment type="caution">
    <text evidence="10">The sequence shown here is derived from an EMBL/GenBank/DDBJ whole genome shotgun (WGS) entry which is preliminary data.</text>
</comment>
<dbReference type="GO" id="GO:0005524">
    <property type="term" value="F:ATP binding"/>
    <property type="evidence" value="ECO:0007669"/>
    <property type="project" value="UniProtKB-KW"/>
</dbReference>
<dbReference type="SUPFAM" id="SSF52540">
    <property type="entry name" value="P-loop containing nucleoside triphosphate hydrolases"/>
    <property type="match status" value="1"/>
</dbReference>
<feature type="transmembrane region" description="Helical" evidence="7">
    <location>
        <begin position="44"/>
        <end position="73"/>
    </location>
</feature>
<reference evidence="10 11" key="1">
    <citation type="submission" date="2018-08" db="EMBL/GenBank/DDBJ databases">
        <title>Genomic Encyclopedia of Archaeal and Bacterial Type Strains, Phase II (KMG-II): from individual species to whole genera.</title>
        <authorList>
            <person name="Goeker M."/>
        </authorList>
    </citation>
    <scope>NUCLEOTIDE SEQUENCE [LARGE SCALE GENOMIC DNA]</scope>
    <source>
        <strain evidence="10 11">DSM 582</strain>
    </source>
</reference>
<dbReference type="InterPro" id="IPR003439">
    <property type="entry name" value="ABC_transporter-like_ATP-bd"/>
</dbReference>
<keyword evidence="3" id="KW-0547">Nucleotide-binding</keyword>
<accession>A0AAQ0HDD3</accession>
<keyword evidence="11" id="KW-1185">Reference proteome</keyword>
<evidence type="ECO:0000259" key="9">
    <source>
        <dbReference type="PROSITE" id="PS50929"/>
    </source>
</evidence>
<evidence type="ECO:0000313" key="10">
    <source>
        <dbReference type="EMBL" id="REG30531.1"/>
    </source>
</evidence>
<evidence type="ECO:0000256" key="6">
    <source>
        <dbReference type="ARBA" id="ARBA00023136"/>
    </source>
</evidence>
<evidence type="ECO:0000256" key="7">
    <source>
        <dbReference type="SAM" id="Phobius"/>
    </source>
</evidence>
<dbReference type="GO" id="GO:0005886">
    <property type="term" value="C:plasma membrane"/>
    <property type="evidence" value="ECO:0007669"/>
    <property type="project" value="UniProtKB-SubCell"/>
</dbReference>
<keyword evidence="4 10" id="KW-0067">ATP-binding</keyword>
<dbReference type="NCBIfam" id="TIGR02857">
    <property type="entry name" value="CydD"/>
    <property type="match status" value="1"/>
</dbReference>
<keyword evidence="6 7" id="KW-0472">Membrane</keyword>
<feature type="domain" description="ABC transporter" evidence="8">
    <location>
        <begin position="350"/>
        <end position="565"/>
    </location>
</feature>
<dbReference type="CDD" id="cd03228">
    <property type="entry name" value="ABCC_MRP_Like"/>
    <property type="match status" value="1"/>
</dbReference>
<organism evidence="10 11">
    <name type="scientific">Paracoccus versutus</name>
    <name type="common">Thiobacillus versutus</name>
    <dbReference type="NCBI Taxonomy" id="34007"/>
    <lineage>
        <taxon>Bacteria</taxon>
        <taxon>Pseudomonadati</taxon>
        <taxon>Pseudomonadota</taxon>
        <taxon>Alphaproteobacteria</taxon>
        <taxon>Rhodobacterales</taxon>
        <taxon>Paracoccaceae</taxon>
        <taxon>Paracoccus</taxon>
    </lineage>
</organism>
<dbReference type="PANTHER" id="PTHR24221:SF590">
    <property type="entry name" value="COMPONENT LINKED WITH THE ASSEMBLY OF CYTOCHROME' TRANSPORT TRANSMEMBRANE ATP-BINDING PROTEIN ABC TRANSPORTER CYDD-RELATED"/>
    <property type="match status" value="1"/>
</dbReference>
<dbReference type="GO" id="GO:0016887">
    <property type="term" value="F:ATP hydrolysis activity"/>
    <property type="evidence" value="ECO:0007669"/>
    <property type="project" value="InterPro"/>
</dbReference>
<evidence type="ECO:0000256" key="5">
    <source>
        <dbReference type="ARBA" id="ARBA00022989"/>
    </source>
</evidence>
<proteinExistence type="predicted"/>
<protein>
    <submittedName>
        <fullName evidence="10">ATP-binding cassette subfamily C protein CydD</fullName>
    </submittedName>
</protein>
<dbReference type="InterPro" id="IPR027417">
    <property type="entry name" value="P-loop_NTPase"/>
</dbReference>
<dbReference type="AlphaFoldDB" id="A0AAQ0HDD3"/>
<dbReference type="InterPro" id="IPR011527">
    <property type="entry name" value="ABC1_TM_dom"/>
</dbReference>
<dbReference type="GO" id="GO:0042883">
    <property type="term" value="P:cysteine transport"/>
    <property type="evidence" value="ECO:0007669"/>
    <property type="project" value="InterPro"/>
</dbReference>
<dbReference type="InterPro" id="IPR003593">
    <property type="entry name" value="AAA+_ATPase"/>
</dbReference>
<feature type="transmembrane region" description="Helical" evidence="7">
    <location>
        <begin position="165"/>
        <end position="183"/>
    </location>
</feature>
<dbReference type="Gene3D" id="3.40.50.300">
    <property type="entry name" value="P-loop containing nucleotide triphosphate hydrolases"/>
    <property type="match status" value="1"/>
</dbReference>
<dbReference type="SUPFAM" id="SSF90123">
    <property type="entry name" value="ABC transporter transmembrane region"/>
    <property type="match status" value="1"/>
</dbReference>
<dbReference type="CDD" id="cd18584">
    <property type="entry name" value="ABC_6TM_AarD_CydD"/>
    <property type="match status" value="1"/>
</dbReference>
<comment type="subcellular location">
    <subcellularLocation>
        <location evidence="1">Cell membrane</location>
        <topology evidence="1">Multi-pass membrane protein</topology>
    </subcellularLocation>
</comment>
<keyword evidence="5 7" id="KW-1133">Transmembrane helix</keyword>
<evidence type="ECO:0000256" key="2">
    <source>
        <dbReference type="ARBA" id="ARBA00022692"/>
    </source>
</evidence>
<dbReference type="PROSITE" id="PS50893">
    <property type="entry name" value="ABC_TRANSPORTER_2"/>
    <property type="match status" value="1"/>
</dbReference>
<dbReference type="PROSITE" id="PS50929">
    <property type="entry name" value="ABC_TM1F"/>
    <property type="match status" value="1"/>
</dbReference>
<dbReference type="EMBL" id="QUMX01000051">
    <property type="protein sequence ID" value="REG30531.1"/>
    <property type="molecule type" value="Genomic_DNA"/>
</dbReference>